<name>A0A4Z2DA82_SCHJA</name>
<dbReference type="EMBL" id="SKCS01000192">
    <property type="protein sequence ID" value="TNN13411.1"/>
    <property type="molecule type" value="Genomic_DNA"/>
</dbReference>
<keyword evidence="2" id="KW-1185">Reference proteome</keyword>
<evidence type="ECO:0000313" key="2">
    <source>
        <dbReference type="Proteomes" id="UP000311919"/>
    </source>
</evidence>
<gene>
    <name evidence="1" type="ORF">EWB00_002965</name>
</gene>
<accession>A0A4Z2DA82</accession>
<dbReference type="AlphaFoldDB" id="A0A4Z2DA82"/>
<protein>
    <submittedName>
        <fullName evidence="1">Uncharacterized protein</fullName>
    </submittedName>
</protein>
<organism evidence="1 2">
    <name type="scientific">Schistosoma japonicum</name>
    <name type="common">Blood fluke</name>
    <dbReference type="NCBI Taxonomy" id="6182"/>
    <lineage>
        <taxon>Eukaryota</taxon>
        <taxon>Metazoa</taxon>
        <taxon>Spiralia</taxon>
        <taxon>Lophotrochozoa</taxon>
        <taxon>Platyhelminthes</taxon>
        <taxon>Trematoda</taxon>
        <taxon>Digenea</taxon>
        <taxon>Strigeidida</taxon>
        <taxon>Schistosomatoidea</taxon>
        <taxon>Schistosomatidae</taxon>
        <taxon>Schistosoma</taxon>
    </lineage>
</organism>
<dbReference type="Proteomes" id="UP000311919">
    <property type="component" value="Unassembled WGS sequence"/>
</dbReference>
<evidence type="ECO:0000313" key="1">
    <source>
        <dbReference type="EMBL" id="TNN13411.1"/>
    </source>
</evidence>
<reference evidence="1 2" key="1">
    <citation type="submission" date="2019-03" db="EMBL/GenBank/DDBJ databases">
        <title>An improved genome assembly of the fluke Schistosoma japonicum.</title>
        <authorList>
            <person name="Hu W."/>
            <person name="Luo F."/>
            <person name="Yin M."/>
            <person name="Mo X."/>
            <person name="Sun C."/>
            <person name="Wu Q."/>
            <person name="Zhu B."/>
            <person name="Xiang M."/>
            <person name="Wang J."/>
            <person name="Wang Y."/>
            <person name="Zhang T."/>
            <person name="Xu B."/>
            <person name="Zheng H."/>
            <person name="Feng Z."/>
        </authorList>
    </citation>
    <scope>NUCLEOTIDE SEQUENCE [LARGE SCALE GENOMIC DNA]</scope>
    <source>
        <strain evidence="1">HuSjv2</strain>
        <tissue evidence="1">Worms</tissue>
    </source>
</reference>
<comment type="caution">
    <text evidence="1">The sequence shown here is derived from an EMBL/GenBank/DDBJ whole genome shotgun (WGS) entry which is preliminary data.</text>
</comment>
<proteinExistence type="predicted"/>
<sequence>MALTLQPQITSLLLTTTQHHHNISPTISTVDDDLSQSLAKPADENYEYYEIIINQSTQSTNRIGMELVDAQHLNINIGTLSHKCN</sequence>